<reference evidence="5 6" key="1">
    <citation type="submission" date="2020-09" db="EMBL/GenBank/DDBJ databases">
        <title>Echinicola sp. CAU 1574 isolated from sand of Sido Beach.</title>
        <authorList>
            <person name="Kim W."/>
        </authorList>
    </citation>
    <scope>NUCLEOTIDE SEQUENCE [LARGE SCALE GENOMIC DNA]</scope>
    <source>
        <strain evidence="5 6">CAU 1574</strain>
    </source>
</reference>
<dbReference type="InterPro" id="IPR000917">
    <property type="entry name" value="Sulfatase_N"/>
</dbReference>
<comment type="similarity">
    <text evidence="1">Belongs to the sulfatase family.</text>
</comment>
<dbReference type="InterPro" id="IPR017850">
    <property type="entry name" value="Alkaline_phosphatase_core_sf"/>
</dbReference>
<feature type="chain" id="PRO_5045250194" evidence="3">
    <location>
        <begin position="20"/>
        <end position="592"/>
    </location>
</feature>
<sequence>MIKYFIFAGIFILSCWDSAAEDQGNARSSKPNIIFILGDDMGYETLGYKEVLNFHTPNLDALAHESTDFVNCDSQPLCVPTRVKLITGQYNYRNYTGWGSFELELPPLGKMMKAAGYATAAFGKWHLSKTPDQLGFDEFCLFNGSPGELSYAEFFKRYFYNCPLEENGGPFVADYAPDRFNERTLDFIEKNQDQPFFIYYPMSLAHNPFEPTPDSEDPSSTDWQQNFEDMVTYADKMIGNVVQKLKENGLYENTIIIYTTDNGSKTLEHHMSNGEVIYGGKGTASHDGVHVPLLVKYDGKRQTSDELVDFTDFYPTLADLAGYDLSEVNKKLDGVSLLPVLDQEERVGKPYIFSTFFHPLSTYIRDKEYKLYYDGRLYNLKEDPRELHPFYKQNDSEITAVTRTILEGEFDNVFENSELSKYPTKQKLMAKYGDYKRIRDKVMLGGYIYDNLEFTPQTKTIRIDLSKFISSTDQVYQLRVARAYESSNSGLTYADVKIKHVKISKSGEVLRNLDSLSIELRTERDYGKLRESGNPIISFIKTGDNSVLDLGEFSKSETGTLELELEVELSNPDNQWGNRIMIYVLLDRMKAV</sequence>
<keyword evidence="3" id="KW-0732">Signal</keyword>
<organism evidence="5 6">
    <name type="scientific">Echinicola arenosa</name>
    <dbReference type="NCBI Taxonomy" id="2774144"/>
    <lineage>
        <taxon>Bacteria</taxon>
        <taxon>Pseudomonadati</taxon>
        <taxon>Bacteroidota</taxon>
        <taxon>Cytophagia</taxon>
        <taxon>Cytophagales</taxon>
        <taxon>Cyclobacteriaceae</taxon>
        <taxon>Echinicola</taxon>
    </lineage>
</organism>
<evidence type="ECO:0000256" key="2">
    <source>
        <dbReference type="ARBA" id="ARBA00022801"/>
    </source>
</evidence>
<dbReference type="Pfam" id="PF00884">
    <property type="entry name" value="Sulfatase"/>
    <property type="match status" value="1"/>
</dbReference>
<accession>A0ABR9AI30</accession>
<feature type="signal peptide" evidence="3">
    <location>
        <begin position="1"/>
        <end position="19"/>
    </location>
</feature>
<dbReference type="PROSITE" id="PS51257">
    <property type="entry name" value="PROKAR_LIPOPROTEIN"/>
    <property type="match status" value="1"/>
</dbReference>
<name>A0ABR9AI30_9BACT</name>
<evidence type="ECO:0000256" key="3">
    <source>
        <dbReference type="SAM" id="SignalP"/>
    </source>
</evidence>
<feature type="domain" description="Sulfatase N-terminal" evidence="4">
    <location>
        <begin position="31"/>
        <end position="323"/>
    </location>
</feature>
<evidence type="ECO:0000256" key="1">
    <source>
        <dbReference type="ARBA" id="ARBA00008779"/>
    </source>
</evidence>
<dbReference type="EMBL" id="JACYTQ010000002">
    <property type="protein sequence ID" value="MBD8488489.1"/>
    <property type="molecule type" value="Genomic_DNA"/>
</dbReference>
<dbReference type="SUPFAM" id="SSF53649">
    <property type="entry name" value="Alkaline phosphatase-like"/>
    <property type="match status" value="1"/>
</dbReference>
<evidence type="ECO:0000313" key="5">
    <source>
        <dbReference type="EMBL" id="MBD8488489.1"/>
    </source>
</evidence>
<dbReference type="PANTHER" id="PTHR42693">
    <property type="entry name" value="ARYLSULFATASE FAMILY MEMBER"/>
    <property type="match status" value="1"/>
</dbReference>
<evidence type="ECO:0000259" key="4">
    <source>
        <dbReference type="Pfam" id="PF00884"/>
    </source>
</evidence>
<protein>
    <submittedName>
        <fullName evidence="5">Sulfatase-like hydrolase/transferase</fullName>
    </submittedName>
</protein>
<keyword evidence="2" id="KW-0378">Hydrolase</keyword>
<dbReference type="Proteomes" id="UP000647133">
    <property type="component" value="Unassembled WGS sequence"/>
</dbReference>
<dbReference type="Gene3D" id="3.40.720.10">
    <property type="entry name" value="Alkaline Phosphatase, subunit A"/>
    <property type="match status" value="1"/>
</dbReference>
<proteinExistence type="inferred from homology"/>
<dbReference type="RefSeq" id="WP_192009355.1">
    <property type="nucleotide sequence ID" value="NZ_JACYTQ010000002.1"/>
</dbReference>
<evidence type="ECO:0000313" key="6">
    <source>
        <dbReference type="Proteomes" id="UP000647133"/>
    </source>
</evidence>
<keyword evidence="6" id="KW-1185">Reference proteome</keyword>
<dbReference type="InterPro" id="IPR050738">
    <property type="entry name" value="Sulfatase"/>
</dbReference>
<gene>
    <name evidence="5" type="ORF">IFO69_07000</name>
</gene>
<dbReference type="PANTHER" id="PTHR42693:SF53">
    <property type="entry name" value="ENDO-4-O-SULFATASE"/>
    <property type="match status" value="1"/>
</dbReference>
<comment type="caution">
    <text evidence="5">The sequence shown here is derived from an EMBL/GenBank/DDBJ whole genome shotgun (WGS) entry which is preliminary data.</text>
</comment>